<dbReference type="Pfam" id="PF26002">
    <property type="entry name" value="Beta-barrel_AprE"/>
    <property type="match status" value="1"/>
</dbReference>
<dbReference type="PRINTS" id="PR01490">
    <property type="entry name" value="RTXTOXIND"/>
</dbReference>
<name>A0ABX1THV9_9GAMM</name>
<dbReference type="InterPro" id="IPR050739">
    <property type="entry name" value="MFP"/>
</dbReference>
<comment type="caution">
    <text evidence="3">The sequence shown here is derived from an EMBL/GenBank/DDBJ whole genome shotgun (WGS) entry which is preliminary data.</text>
</comment>
<dbReference type="PANTHER" id="PTHR30386">
    <property type="entry name" value="MEMBRANE FUSION SUBUNIT OF EMRAB-TOLC MULTIDRUG EFFLUX PUMP"/>
    <property type="match status" value="1"/>
</dbReference>
<protein>
    <submittedName>
        <fullName evidence="3">HlyD family efflux transporter periplasmic adaptor subunit</fullName>
    </submittedName>
</protein>
<accession>A0ABX1THV9</accession>
<organism evidence="3 4">
    <name type="scientific">Candidatus Competibacter phosphatis</name>
    <dbReference type="NCBI Taxonomy" id="221280"/>
    <lineage>
        <taxon>Bacteria</taxon>
        <taxon>Pseudomonadati</taxon>
        <taxon>Pseudomonadota</taxon>
        <taxon>Gammaproteobacteria</taxon>
        <taxon>Candidatus Competibacteraceae</taxon>
        <taxon>Candidatus Competibacter</taxon>
    </lineage>
</organism>
<feature type="domain" description="AprE-like beta-barrel" evidence="2">
    <location>
        <begin position="294"/>
        <end position="386"/>
    </location>
</feature>
<sequence length="405" mass="45048">MIVKAQGQLGPEADERLLFAPIEGQLNDLYIVEGVPVAAGDVVARVNALGAMQLAASALMAQLKLQSTEAAFRTFPVQKQAMEKGIELIQFQIESAEEVDDRRISQGMTQLAADQRLKLERARLKLDGAQDALTFTRNDYEKHRRLFESPGGGGIARSKVEEKFKEYQGKIAEFEIAKNELSEFEVKLNEEYAKRQEELKARSERLLQYYAQLEERKAQLANAERENQVSLKLARAEASAAAQISFDDIDENNLLLIKAPVAGVVTRIGVTQPGAKIDPKAPIAGIAPADARTVLHVEILEQDRAFLREGMPVKIKFNAFPFQRFGFIDGILEFIAPTVSPSGDNPQNRVQVYRGRVSLARDYFTSPETGARIPLRFGMIAIAEIMVQQRRLLDLALDPLRRASG</sequence>
<dbReference type="PANTHER" id="PTHR30386:SF27">
    <property type="entry name" value="MEMBRANE FUSION PROTEIN (MFP) FAMILY PROTEIN"/>
    <property type="match status" value="1"/>
</dbReference>
<keyword evidence="4" id="KW-1185">Reference proteome</keyword>
<proteinExistence type="predicted"/>
<dbReference type="RefSeq" id="WP_169247616.1">
    <property type="nucleotide sequence ID" value="NZ_SPMZ01000011.1"/>
</dbReference>
<keyword evidence="1" id="KW-0175">Coiled coil</keyword>
<reference evidence="3 4" key="1">
    <citation type="submission" date="2019-03" db="EMBL/GenBank/DDBJ databases">
        <title>Metabolic reconstructions from genomes of highly enriched 'Candidatus Accumulibacter' and 'Candidatus Competibacter' bioreactor populations.</title>
        <authorList>
            <person name="Annavajhala M.K."/>
            <person name="Welles L."/>
            <person name="Abbas B."/>
            <person name="Sorokin D."/>
            <person name="Park H."/>
            <person name="Van Loosdrecht M."/>
            <person name="Chandran K."/>
        </authorList>
    </citation>
    <scope>NUCLEOTIDE SEQUENCE [LARGE SCALE GENOMIC DNA]</scope>
    <source>
        <strain evidence="3 4">SBR_G</strain>
    </source>
</reference>
<evidence type="ECO:0000259" key="2">
    <source>
        <dbReference type="Pfam" id="PF26002"/>
    </source>
</evidence>
<dbReference type="Gene3D" id="2.40.30.170">
    <property type="match status" value="1"/>
</dbReference>
<dbReference type="EMBL" id="SPMZ01000011">
    <property type="protein sequence ID" value="NMQ18361.1"/>
    <property type="molecule type" value="Genomic_DNA"/>
</dbReference>
<evidence type="ECO:0000313" key="3">
    <source>
        <dbReference type="EMBL" id="NMQ18361.1"/>
    </source>
</evidence>
<dbReference type="Proteomes" id="UP000760480">
    <property type="component" value="Unassembled WGS sequence"/>
</dbReference>
<evidence type="ECO:0000256" key="1">
    <source>
        <dbReference type="SAM" id="Coils"/>
    </source>
</evidence>
<dbReference type="InterPro" id="IPR058982">
    <property type="entry name" value="Beta-barrel_AprE"/>
</dbReference>
<feature type="coiled-coil region" evidence="1">
    <location>
        <begin position="112"/>
        <end position="233"/>
    </location>
</feature>
<gene>
    <name evidence="3" type="ORF">E4P82_03590</name>
</gene>
<evidence type="ECO:0000313" key="4">
    <source>
        <dbReference type="Proteomes" id="UP000760480"/>
    </source>
</evidence>